<keyword evidence="2" id="KW-1185">Reference proteome</keyword>
<dbReference type="AlphaFoldDB" id="A0A1I4H6G4"/>
<evidence type="ECO:0000313" key="2">
    <source>
        <dbReference type="Proteomes" id="UP000199533"/>
    </source>
</evidence>
<reference evidence="2" key="1">
    <citation type="submission" date="2016-10" db="EMBL/GenBank/DDBJ databases">
        <authorList>
            <person name="Varghese N."/>
            <person name="Submissions S."/>
        </authorList>
    </citation>
    <scope>NUCLEOTIDE SEQUENCE [LARGE SCALE GENOMIC DNA]</scope>
    <source>
        <strain evidence="2">Nm69</strain>
    </source>
</reference>
<name>A0A1I4H6G4_9PROT</name>
<proteinExistence type="predicted"/>
<evidence type="ECO:0000313" key="1">
    <source>
        <dbReference type="EMBL" id="SFL37878.1"/>
    </source>
</evidence>
<dbReference type="EMBL" id="FOSP01000072">
    <property type="protein sequence ID" value="SFL37878.1"/>
    <property type="molecule type" value="Genomic_DNA"/>
</dbReference>
<dbReference type="STRING" id="52441.SAMN05216302_10728"/>
<sequence length="88" mass="10382">MNFEIDDLDWAMGELANLFAIANRAGIFPHELDYYLFHNAWGVLCMQPFKISSRCRQTLLLMLTEPHWRTYDNGTVIRLTKSVIRYDL</sequence>
<organism evidence="1 2">
    <name type="scientific">Nitrosomonas aestuarii</name>
    <dbReference type="NCBI Taxonomy" id="52441"/>
    <lineage>
        <taxon>Bacteria</taxon>
        <taxon>Pseudomonadati</taxon>
        <taxon>Pseudomonadota</taxon>
        <taxon>Betaproteobacteria</taxon>
        <taxon>Nitrosomonadales</taxon>
        <taxon>Nitrosomonadaceae</taxon>
        <taxon>Nitrosomonas</taxon>
    </lineage>
</organism>
<gene>
    <name evidence="1" type="ORF">SAMN05216302_10728</name>
</gene>
<dbReference type="Proteomes" id="UP000199533">
    <property type="component" value="Unassembled WGS sequence"/>
</dbReference>
<protein>
    <submittedName>
        <fullName evidence="1">Uncharacterized protein</fullName>
    </submittedName>
</protein>
<accession>A0A1I4H6G4</accession>